<dbReference type="InterPro" id="IPR009057">
    <property type="entry name" value="Homeodomain-like_sf"/>
</dbReference>
<dbReference type="PROSITE" id="PS51294">
    <property type="entry name" value="HTH_MYB"/>
    <property type="match status" value="1"/>
</dbReference>
<feature type="region of interest" description="Disordered" evidence="1">
    <location>
        <begin position="99"/>
        <end position="322"/>
    </location>
</feature>
<keyword evidence="5" id="KW-1185">Reference proteome</keyword>
<feature type="compositionally biased region" description="Low complexity" evidence="1">
    <location>
        <begin position="71"/>
        <end position="82"/>
    </location>
</feature>
<feature type="compositionally biased region" description="Gly residues" evidence="1">
    <location>
        <begin position="7"/>
        <end position="16"/>
    </location>
</feature>
<proteinExistence type="predicted"/>
<dbReference type="CDD" id="cd00167">
    <property type="entry name" value="SANT"/>
    <property type="match status" value="1"/>
</dbReference>
<accession>A0A0C3NUQ2</accession>
<evidence type="ECO:0000313" key="4">
    <source>
        <dbReference type="EMBL" id="KIO04610.1"/>
    </source>
</evidence>
<dbReference type="HOGENOM" id="CLU_492667_0_0_1"/>
<feature type="domain" description="Myb-like" evidence="2">
    <location>
        <begin position="471"/>
        <end position="514"/>
    </location>
</feature>
<dbReference type="InParanoid" id="A0A0C3NUQ2"/>
<sequence>MMQGGDTSAGGGGGAGDGEHDTSTDDQPFQMAGSRRSALVLHDDDMVVPDSPVPKRRKLTSREDVGSLIPASNATTAGASNAATGRVRSALDVLADQAAAFSPQEVGSRTTTTTGTGTYTSNPRKGKGKERETKDKVADVSGFPSSRKKKGKEREKVRGDESESEEHTGSESTSSEKDSGGTRRDKAKSRKRGSEMEKLPPTRSRSPESVREETPGPRGGMKDNGSIGDVSAEVSKGASQDGSRAITDGSRTDVPGDPGGGEDAATPKPKPNPPPLVLGEQAEVFSATTSTNRSSPAAPIPRPVPSPIALTPQTLSQTQSHMLSSIPLSSLHAHIPLSSVATPSTSASSRESSPLDMYTRQRESQRSESGTAASVTGVVPPVSVLGGTPSGSLTYADGGDTSTQSQPATDPSTQPVSGARASSQTREGTPSTQTPTTGTSTQTARNKTVTRVANQDTTAATSKRQRSPYMKWSKEEDELLTQAVAKYGQKWDLVQKALPSRGYHQVRQRWLHGFIDLPANVFYGIRSWRRKWAYDRPIGASSQSQIGPCTAKQ</sequence>
<evidence type="ECO:0000256" key="1">
    <source>
        <dbReference type="SAM" id="MobiDB-lite"/>
    </source>
</evidence>
<dbReference type="SUPFAM" id="SSF46689">
    <property type="entry name" value="Homeodomain-like"/>
    <property type="match status" value="1"/>
</dbReference>
<feature type="compositionally biased region" description="Low complexity" evidence="1">
    <location>
        <begin position="428"/>
        <end position="443"/>
    </location>
</feature>
<feature type="compositionally biased region" description="Polar residues" evidence="1">
    <location>
        <begin position="400"/>
        <end position="427"/>
    </location>
</feature>
<feature type="compositionally biased region" description="Low complexity" evidence="1">
    <location>
        <begin position="339"/>
        <end position="354"/>
    </location>
</feature>
<dbReference type="Gene3D" id="1.10.10.60">
    <property type="entry name" value="Homeodomain-like"/>
    <property type="match status" value="1"/>
</dbReference>
<dbReference type="PROSITE" id="PS50090">
    <property type="entry name" value="MYB_LIKE"/>
    <property type="match status" value="1"/>
</dbReference>
<protein>
    <submittedName>
        <fullName evidence="4">Uncharacterized protein</fullName>
    </submittedName>
</protein>
<name>A0A0C3NUQ2_PISTI</name>
<dbReference type="STRING" id="870435.A0A0C3NUQ2"/>
<feature type="compositionally biased region" description="Low complexity" evidence="1">
    <location>
        <begin position="110"/>
        <end position="120"/>
    </location>
</feature>
<feature type="compositionally biased region" description="Basic and acidic residues" evidence="1">
    <location>
        <begin position="152"/>
        <end position="184"/>
    </location>
</feature>
<evidence type="ECO:0000259" key="2">
    <source>
        <dbReference type="PROSITE" id="PS50090"/>
    </source>
</evidence>
<feature type="region of interest" description="Disordered" evidence="1">
    <location>
        <begin position="339"/>
        <end position="470"/>
    </location>
</feature>
<reference evidence="5" key="2">
    <citation type="submission" date="2015-01" db="EMBL/GenBank/DDBJ databases">
        <title>Evolutionary Origins and Diversification of the Mycorrhizal Mutualists.</title>
        <authorList>
            <consortium name="DOE Joint Genome Institute"/>
            <consortium name="Mycorrhizal Genomics Consortium"/>
            <person name="Kohler A."/>
            <person name="Kuo A."/>
            <person name="Nagy L.G."/>
            <person name="Floudas D."/>
            <person name="Copeland A."/>
            <person name="Barry K.W."/>
            <person name="Cichocki N."/>
            <person name="Veneault-Fourrey C."/>
            <person name="LaButti K."/>
            <person name="Lindquist E.A."/>
            <person name="Lipzen A."/>
            <person name="Lundell T."/>
            <person name="Morin E."/>
            <person name="Murat C."/>
            <person name="Riley R."/>
            <person name="Ohm R."/>
            <person name="Sun H."/>
            <person name="Tunlid A."/>
            <person name="Henrissat B."/>
            <person name="Grigoriev I.V."/>
            <person name="Hibbett D.S."/>
            <person name="Martin F."/>
        </authorList>
    </citation>
    <scope>NUCLEOTIDE SEQUENCE [LARGE SCALE GENOMIC DNA]</scope>
    <source>
        <strain evidence="5">Marx 270</strain>
    </source>
</reference>
<dbReference type="InterPro" id="IPR001005">
    <property type="entry name" value="SANT/Myb"/>
</dbReference>
<feature type="compositionally biased region" description="Basic and acidic residues" evidence="1">
    <location>
        <begin position="192"/>
        <end position="215"/>
    </location>
</feature>
<feature type="compositionally biased region" description="Polar residues" evidence="1">
    <location>
        <begin position="444"/>
        <end position="462"/>
    </location>
</feature>
<dbReference type="Proteomes" id="UP000054217">
    <property type="component" value="Unassembled WGS sequence"/>
</dbReference>
<dbReference type="AlphaFoldDB" id="A0A0C3NUQ2"/>
<evidence type="ECO:0000259" key="3">
    <source>
        <dbReference type="PROSITE" id="PS51294"/>
    </source>
</evidence>
<dbReference type="Pfam" id="PF00249">
    <property type="entry name" value="Myb_DNA-binding"/>
    <property type="match status" value="1"/>
</dbReference>
<dbReference type="OrthoDB" id="2143914at2759"/>
<feature type="compositionally biased region" description="Basic and acidic residues" evidence="1">
    <location>
        <begin position="129"/>
        <end position="138"/>
    </location>
</feature>
<reference evidence="4 5" key="1">
    <citation type="submission" date="2014-04" db="EMBL/GenBank/DDBJ databases">
        <authorList>
            <consortium name="DOE Joint Genome Institute"/>
            <person name="Kuo A."/>
            <person name="Kohler A."/>
            <person name="Costa M.D."/>
            <person name="Nagy L.G."/>
            <person name="Floudas D."/>
            <person name="Copeland A."/>
            <person name="Barry K.W."/>
            <person name="Cichocki N."/>
            <person name="Veneault-Fourrey C."/>
            <person name="LaButti K."/>
            <person name="Lindquist E.A."/>
            <person name="Lipzen A."/>
            <person name="Lundell T."/>
            <person name="Morin E."/>
            <person name="Murat C."/>
            <person name="Sun H."/>
            <person name="Tunlid A."/>
            <person name="Henrissat B."/>
            <person name="Grigoriev I.V."/>
            <person name="Hibbett D.S."/>
            <person name="Martin F."/>
            <person name="Nordberg H.P."/>
            <person name="Cantor M.N."/>
            <person name="Hua S.X."/>
        </authorList>
    </citation>
    <scope>NUCLEOTIDE SEQUENCE [LARGE SCALE GENOMIC DNA]</scope>
    <source>
        <strain evidence="4 5">Marx 270</strain>
    </source>
</reference>
<dbReference type="InterPro" id="IPR017930">
    <property type="entry name" value="Myb_dom"/>
</dbReference>
<gene>
    <name evidence="4" type="ORF">M404DRAFT_544362</name>
</gene>
<evidence type="ECO:0000313" key="5">
    <source>
        <dbReference type="Proteomes" id="UP000054217"/>
    </source>
</evidence>
<organism evidence="4 5">
    <name type="scientific">Pisolithus tinctorius Marx 270</name>
    <dbReference type="NCBI Taxonomy" id="870435"/>
    <lineage>
        <taxon>Eukaryota</taxon>
        <taxon>Fungi</taxon>
        <taxon>Dikarya</taxon>
        <taxon>Basidiomycota</taxon>
        <taxon>Agaricomycotina</taxon>
        <taxon>Agaricomycetes</taxon>
        <taxon>Agaricomycetidae</taxon>
        <taxon>Boletales</taxon>
        <taxon>Sclerodermatineae</taxon>
        <taxon>Pisolithaceae</taxon>
        <taxon>Pisolithus</taxon>
    </lineage>
</organism>
<feature type="domain" description="HTH myb-type" evidence="3">
    <location>
        <begin position="471"/>
        <end position="510"/>
    </location>
</feature>
<feature type="compositionally biased region" description="Polar residues" evidence="1">
    <location>
        <begin position="311"/>
        <end position="322"/>
    </location>
</feature>
<dbReference type="SMART" id="SM00717">
    <property type="entry name" value="SANT"/>
    <property type="match status" value="1"/>
</dbReference>
<dbReference type="EMBL" id="KN831970">
    <property type="protein sequence ID" value="KIO04610.1"/>
    <property type="molecule type" value="Genomic_DNA"/>
</dbReference>
<feature type="region of interest" description="Disordered" evidence="1">
    <location>
        <begin position="1"/>
        <end position="82"/>
    </location>
</feature>